<dbReference type="OrthoDB" id="296632at2759"/>
<keyword evidence="4" id="KW-1185">Reference proteome</keyword>
<organism evidence="3 4">
    <name type="scientific">Liparis tanakae</name>
    <name type="common">Tanaka's snailfish</name>
    <dbReference type="NCBI Taxonomy" id="230148"/>
    <lineage>
        <taxon>Eukaryota</taxon>
        <taxon>Metazoa</taxon>
        <taxon>Chordata</taxon>
        <taxon>Craniata</taxon>
        <taxon>Vertebrata</taxon>
        <taxon>Euteleostomi</taxon>
        <taxon>Actinopterygii</taxon>
        <taxon>Neopterygii</taxon>
        <taxon>Teleostei</taxon>
        <taxon>Neoteleostei</taxon>
        <taxon>Acanthomorphata</taxon>
        <taxon>Eupercaria</taxon>
        <taxon>Perciformes</taxon>
        <taxon>Cottioidei</taxon>
        <taxon>Cottales</taxon>
        <taxon>Liparidae</taxon>
        <taxon>Liparis</taxon>
    </lineage>
</organism>
<dbReference type="PANTHER" id="PTHR15592">
    <property type="entry name" value="MATRIN 3/NUCLEAR PROTEIN 220-RELATED"/>
    <property type="match status" value="1"/>
</dbReference>
<evidence type="ECO:0000313" key="4">
    <source>
        <dbReference type="Proteomes" id="UP000314294"/>
    </source>
</evidence>
<dbReference type="SUPFAM" id="SSF54928">
    <property type="entry name" value="RNA-binding domain, RBD"/>
    <property type="match status" value="1"/>
</dbReference>
<evidence type="ECO:0000256" key="1">
    <source>
        <dbReference type="PROSITE-ProRule" id="PRU00176"/>
    </source>
</evidence>
<dbReference type="InterPro" id="IPR012677">
    <property type="entry name" value="Nucleotide-bd_a/b_plait_sf"/>
</dbReference>
<accession>A0A4Z2ELB3</accession>
<protein>
    <submittedName>
        <fullName evidence="3">Polypyrimidine tract-binding protein 2</fullName>
    </submittedName>
</protein>
<dbReference type="Pfam" id="PF13893">
    <property type="entry name" value="RRM_5"/>
    <property type="match status" value="1"/>
</dbReference>
<dbReference type="SMART" id="SM00360">
    <property type="entry name" value="RRM"/>
    <property type="match status" value="1"/>
</dbReference>
<dbReference type="PROSITE" id="PS50102">
    <property type="entry name" value="RRM"/>
    <property type="match status" value="1"/>
</dbReference>
<dbReference type="EMBL" id="SRLO01005755">
    <property type="protein sequence ID" value="TNN29351.1"/>
    <property type="molecule type" value="Genomic_DNA"/>
</dbReference>
<dbReference type="InterPro" id="IPR035979">
    <property type="entry name" value="RBD_domain_sf"/>
</dbReference>
<dbReference type="Pfam" id="PF00076">
    <property type="entry name" value="RRM_1"/>
    <property type="match status" value="1"/>
</dbReference>
<evidence type="ECO:0000259" key="2">
    <source>
        <dbReference type="PROSITE" id="PS50102"/>
    </source>
</evidence>
<evidence type="ECO:0000313" key="3">
    <source>
        <dbReference type="EMBL" id="TNN29351.1"/>
    </source>
</evidence>
<keyword evidence="1" id="KW-0694">RNA-binding</keyword>
<dbReference type="GO" id="GO:0003723">
    <property type="term" value="F:RNA binding"/>
    <property type="evidence" value="ECO:0007669"/>
    <property type="project" value="UniProtKB-UniRule"/>
</dbReference>
<dbReference type="AlphaFoldDB" id="A0A4Z2ELB3"/>
<dbReference type="Gene3D" id="3.30.70.330">
    <property type="match status" value="2"/>
</dbReference>
<feature type="domain" description="RRM" evidence="2">
    <location>
        <begin position="64"/>
        <end position="157"/>
    </location>
</feature>
<comment type="caution">
    <text evidence="3">The sequence shown here is derived from an EMBL/GenBank/DDBJ whole genome shotgun (WGS) entry which is preliminary data.</text>
</comment>
<dbReference type="InterPro" id="IPR000504">
    <property type="entry name" value="RRM_dom"/>
</dbReference>
<sequence>MSHLNGQKMYGKIIRVTLSKHQTVALPRDGLDDQGLTKDFANSPLHRFKKPGSKNFQNIFPPSATLHLSNVPAIFPDGDAVMTSAEMKSERQDVTEEDLRLLFQNAGGTVKAFKFFQDRKMALLQMTMAEEAIQALIDLHNYNMGGNQHLRVSFSKSTI</sequence>
<reference evidence="3 4" key="1">
    <citation type="submission" date="2019-03" db="EMBL/GenBank/DDBJ databases">
        <title>First draft genome of Liparis tanakae, snailfish: a comprehensive survey of snailfish specific genes.</title>
        <authorList>
            <person name="Kim W."/>
            <person name="Song I."/>
            <person name="Jeong J.-H."/>
            <person name="Kim D."/>
            <person name="Kim S."/>
            <person name="Ryu S."/>
            <person name="Song J.Y."/>
            <person name="Lee S.K."/>
        </authorList>
    </citation>
    <scope>NUCLEOTIDE SEQUENCE [LARGE SCALE GENOMIC DNA]</scope>
    <source>
        <tissue evidence="3">Muscle</tissue>
    </source>
</reference>
<dbReference type="Proteomes" id="UP000314294">
    <property type="component" value="Unassembled WGS sequence"/>
</dbReference>
<proteinExistence type="predicted"/>
<gene>
    <name evidence="3" type="primary">Ptbp2_2</name>
    <name evidence="3" type="ORF">EYF80_060501</name>
</gene>
<name>A0A4Z2ELB3_9TELE</name>